<feature type="domain" description="Peptidase M16 middle/third" evidence="11">
    <location>
        <begin position="590"/>
        <end position="848"/>
    </location>
</feature>
<evidence type="ECO:0000259" key="11">
    <source>
        <dbReference type="Pfam" id="PF16187"/>
    </source>
</evidence>
<dbReference type="Pfam" id="PF05193">
    <property type="entry name" value="Peptidase_M16_C"/>
    <property type="match status" value="1"/>
</dbReference>
<evidence type="ECO:0000313" key="14">
    <source>
        <dbReference type="Proteomes" id="UP001642540"/>
    </source>
</evidence>
<evidence type="ECO:0000313" key="13">
    <source>
        <dbReference type="EMBL" id="CAL8110161.1"/>
    </source>
</evidence>
<comment type="caution">
    <text evidence="13">The sequence shown here is derived from an EMBL/GenBank/DDBJ whole genome shotgun (WGS) entry which is preliminary data.</text>
</comment>
<keyword evidence="3" id="KW-0479">Metal-binding</keyword>
<comment type="similarity">
    <text evidence="1 7">Belongs to the peptidase M16 family.</text>
</comment>
<evidence type="ECO:0008006" key="15">
    <source>
        <dbReference type="Google" id="ProtNLM"/>
    </source>
</evidence>
<dbReference type="Proteomes" id="UP001642540">
    <property type="component" value="Unassembled WGS sequence"/>
</dbReference>
<evidence type="ECO:0000256" key="2">
    <source>
        <dbReference type="ARBA" id="ARBA00022670"/>
    </source>
</evidence>
<name>A0ABP1QUB7_9HEXA</name>
<feature type="domain" description="Coenzyme PQQ synthesis protein F-like C-terminal lobe" evidence="12">
    <location>
        <begin position="967"/>
        <end position="1030"/>
    </location>
</feature>
<dbReference type="EMBL" id="CAXLJM020000043">
    <property type="protein sequence ID" value="CAL8110161.1"/>
    <property type="molecule type" value="Genomic_DNA"/>
</dbReference>
<protein>
    <recommendedName>
        <fullName evidence="15">Nardilysin</fullName>
    </recommendedName>
</protein>
<evidence type="ECO:0000259" key="12">
    <source>
        <dbReference type="Pfam" id="PF22456"/>
    </source>
</evidence>
<evidence type="ECO:0000259" key="9">
    <source>
        <dbReference type="Pfam" id="PF00675"/>
    </source>
</evidence>
<dbReference type="Pfam" id="PF00675">
    <property type="entry name" value="Peptidase_M16"/>
    <property type="match status" value="1"/>
</dbReference>
<evidence type="ECO:0000259" key="10">
    <source>
        <dbReference type="Pfam" id="PF05193"/>
    </source>
</evidence>
<organism evidence="13 14">
    <name type="scientific">Orchesella dallaii</name>
    <dbReference type="NCBI Taxonomy" id="48710"/>
    <lineage>
        <taxon>Eukaryota</taxon>
        <taxon>Metazoa</taxon>
        <taxon>Ecdysozoa</taxon>
        <taxon>Arthropoda</taxon>
        <taxon>Hexapoda</taxon>
        <taxon>Collembola</taxon>
        <taxon>Entomobryomorpha</taxon>
        <taxon>Entomobryoidea</taxon>
        <taxon>Orchesellidae</taxon>
        <taxon>Orchesellinae</taxon>
        <taxon>Orchesella</taxon>
    </lineage>
</organism>
<evidence type="ECO:0000256" key="4">
    <source>
        <dbReference type="ARBA" id="ARBA00022801"/>
    </source>
</evidence>
<dbReference type="InterPro" id="IPR011765">
    <property type="entry name" value="Pept_M16_N"/>
</dbReference>
<dbReference type="InterPro" id="IPR050626">
    <property type="entry name" value="Peptidase_M16"/>
</dbReference>
<dbReference type="InterPro" id="IPR001431">
    <property type="entry name" value="Pept_M16_Zn_BS"/>
</dbReference>
<dbReference type="InterPro" id="IPR054734">
    <property type="entry name" value="PqqF-like_C_4"/>
</dbReference>
<keyword evidence="5" id="KW-0862">Zinc</keyword>
<evidence type="ECO:0000256" key="8">
    <source>
        <dbReference type="SAM" id="MobiDB-lite"/>
    </source>
</evidence>
<keyword evidence="6" id="KW-0482">Metalloprotease</keyword>
<evidence type="ECO:0000256" key="7">
    <source>
        <dbReference type="RuleBase" id="RU004447"/>
    </source>
</evidence>
<feature type="domain" description="Peptidase M16 N-terminal" evidence="9">
    <location>
        <begin position="200"/>
        <end position="311"/>
    </location>
</feature>
<feature type="compositionally biased region" description="Basic residues" evidence="8">
    <location>
        <begin position="1"/>
        <end position="16"/>
    </location>
</feature>
<keyword evidence="4" id="KW-0378">Hydrolase</keyword>
<sequence>MAKARKSVKKSRRKSSTLKGKLTNITKQRNVTAKTKRTTTTSSPSCCATKGSKDDNNNSDSCSTPKPASPPSKKSFTIEDLGPVTKSPLDTHEYKIVRLAETGLQGFLISTCEHPLELGSTGKGKKVNHSTCVYDKIEEFNKKYGNLESKCTASDLADKNVPTDEKFTKSPENRRKATIDRRKKVKCRRGQYVSDDEMQNARNNLCSVVLFIKAGMFHDPEDIPGLAHFCEHAVFLGSENYPETEAFQSFVDGHGGFSNARTDPENTTFQFYIEFEHIHQAMDIFIDMIVNPIFNPSAIDKELDALHSEYEIKHLLDDFRWLAILQSCAMPDHPVKKFGIGTKQSLTKCKKLLQRLKEWRTLHYTADNMILTLQGPYSVDELEKMFLEYGSRIQGRGTSSSPRDPRTTLENYVGQPVFDRNEWNLLYHVVPSTDTKSLAIFWGLDPKFGRNFHTKPVQYFSYILNKREAGSLDWYLRKRGWILSLCVNCPEFTFMSTQFHTIFGISFELTDEGFKQRMDVVRAVYSYIKFLEMKRGSKDIFRELQQINADIFHYRSDKNLIDPTVGYFFNTDSCLECLRELLDIMSVIKSPQEVLLSRFLLRTFDQELLDEFIKELKPTRGLVMVSAKCFEKEAVEREYWCKTKYFTKPIDNEIINQLESILPCPEFCFPKENAFAAVSLCFPEKKEKIENCSFLQLYTAQKGCVIYGNEACKKGLLPSAQYLIDVFSPVIEDDADQRCIPSMDIFTRMLTYVLDLEMGFALSSLVSFDVFKESTMLTIQLRGPSPRLPELAEIILRTVEYIYVFVNDNPTVFENLKKSQIGIYRSAMSESESCAENLANYLIVQRSLFLSDYISFLENYTIQDFTEFLQDFRNEMYVRCDLDGCVSKSQASKVAQVLDMLKFKPYLRNFGSLALNRALQLPLGERCLLVAAKAKENRTSLVFNYYQIGGVLGAQKELMLHIMFTSMENMIFEELRTNEQLGYTVDLGISDVYGTMGLYVLIQGQADRHSCGYINERVDAFLETYFSRALKRQQDFIENIADFLAENEKLTWKEMVQFYRTHLVKGGNQYRKLSIQVQGNKLTKSQPLCALQVSKKVKEFSSGVKLSKSDGISRHSRFLDLIWKDVEEENGYFITDVCSFKNSMFCFPNTHDHDLNL</sequence>
<dbReference type="PANTHER" id="PTHR43690">
    <property type="entry name" value="NARDILYSIN"/>
    <property type="match status" value="1"/>
</dbReference>
<feature type="domain" description="Peptidase M16 C-terminal" evidence="10">
    <location>
        <begin position="353"/>
        <end position="525"/>
    </location>
</feature>
<dbReference type="Pfam" id="PF22456">
    <property type="entry name" value="PqqF-like_C_4"/>
    <property type="match status" value="1"/>
</dbReference>
<proteinExistence type="inferred from homology"/>
<evidence type="ECO:0000256" key="5">
    <source>
        <dbReference type="ARBA" id="ARBA00022833"/>
    </source>
</evidence>
<dbReference type="InterPro" id="IPR007863">
    <property type="entry name" value="Peptidase_M16_C"/>
</dbReference>
<accession>A0ABP1QUB7</accession>
<evidence type="ECO:0000256" key="1">
    <source>
        <dbReference type="ARBA" id="ARBA00007261"/>
    </source>
</evidence>
<dbReference type="PROSITE" id="PS00143">
    <property type="entry name" value="INSULINASE"/>
    <property type="match status" value="1"/>
</dbReference>
<evidence type="ECO:0000256" key="6">
    <source>
        <dbReference type="ARBA" id="ARBA00023049"/>
    </source>
</evidence>
<feature type="compositionally biased region" description="Low complexity" evidence="8">
    <location>
        <begin position="38"/>
        <end position="50"/>
    </location>
</feature>
<gene>
    <name evidence="13" type="ORF">ODALV1_LOCUS14029</name>
</gene>
<keyword evidence="14" id="KW-1185">Reference proteome</keyword>
<dbReference type="Gene3D" id="3.30.830.10">
    <property type="entry name" value="Metalloenzyme, LuxS/M16 peptidase-like"/>
    <property type="match status" value="4"/>
</dbReference>
<feature type="compositionally biased region" description="Low complexity" evidence="8">
    <location>
        <begin position="58"/>
        <end position="75"/>
    </location>
</feature>
<dbReference type="PANTHER" id="PTHR43690:SF18">
    <property type="entry name" value="INSULIN-DEGRADING ENZYME-RELATED"/>
    <property type="match status" value="1"/>
</dbReference>
<dbReference type="InterPro" id="IPR032632">
    <property type="entry name" value="Peptidase_M16_M"/>
</dbReference>
<dbReference type="Pfam" id="PF16187">
    <property type="entry name" value="Peptidase_M16_M"/>
    <property type="match status" value="1"/>
</dbReference>
<feature type="region of interest" description="Disordered" evidence="8">
    <location>
        <begin position="1"/>
        <end position="84"/>
    </location>
</feature>
<evidence type="ECO:0000256" key="3">
    <source>
        <dbReference type="ARBA" id="ARBA00022723"/>
    </source>
</evidence>
<dbReference type="SUPFAM" id="SSF63411">
    <property type="entry name" value="LuxS/MPP-like metallohydrolase"/>
    <property type="match status" value="4"/>
</dbReference>
<dbReference type="InterPro" id="IPR011249">
    <property type="entry name" value="Metalloenz_LuxS/M16"/>
</dbReference>
<reference evidence="13 14" key="1">
    <citation type="submission" date="2024-08" db="EMBL/GenBank/DDBJ databases">
        <authorList>
            <person name="Cucini C."/>
            <person name="Frati F."/>
        </authorList>
    </citation>
    <scope>NUCLEOTIDE SEQUENCE [LARGE SCALE GENOMIC DNA]</scope>
</reference>
<keyword evidence="2" id="KW-0645">Protease</keyword>